<dbReference type="InterPro" id="IPR001841">
    <property type="entry name" value="Znf_RING"/>
</dbReference>
<dbReference type="Pfam" id="PF13639">
    <property type="entry name" value="zf-RING_2"/>
    <property type="match status" value="1"/>
</dbReference>
<proteinExistence type="predicted"/>
<protein>
    <submittedName>
        <fullName evidence="7">Aste57867_22180 protein</fullName>
    </submittedName>
</protein>
<keyword evidence="4" id="KW-0472">Membrane</keyword>
<dbReference type="AlphaFoldDB" id="A0A485LLH2"/>
<keyword evidence="8" id="KW-1185">Reference proteome</keyword>
<dbReference type="SUPFAM" id="SSF57850">
    <property type="entry name" value="RING/U-box"/>
    <property type="match status" value="1"/>
</dbReference>
<reference evidence="7 8" key="1">
    <citation type="submission" date="2019-03" db="EMBL/GenBank/DDBJ databases">
        <authorList>
            <person name="Gaulin E."/>
            <person name="Dumas B."/>
        </authorList>
    </citation>
    <scope>NUCLEOTIDE SEQUENCE [LARGE SCALE GENOMIC DNA]</scope>
    <source>
        <strain evidence="7">CBS 568.67</strain>
    </source>
</reference>
<dbReference type="InterPro" id="IPR015915">
    <property type="entry name" value="Kelch-typ_b-propeller"/>
</dbReference>
<evidence type="ECO:0000256" key="3">
    <source>
        <dbReference type="PROSITE-ProRule" id="PRU00175"/>
    </source>
</evidence>
<dbReference type="GO" id="GO:0008270">
    <property type="term" value="F:zinc ion binding"/>
    <property type="evidence" value="ECO:0007669"/>
    <property type="project" value="UniProtKB-KW"/>
</dbReference>
<dbReference type="EMBL" id="VJMH01007021">
    <property type="protein sequence ID" value="KAF0685977.1"/>
    <property type="molecule type" value="Genomic_DNA"/>
</dbReference>
<dbReference type="Gene3D" id="2.120.10.80">
    <property type="entry name" value="Kelch-type beta propeller"/>
    <property type="match status" value="3"/>
</dbReference>
<evidence type="ECO:0000313" key="6">
    <source>
        <dbReference type="EMBL" id="KAF0685977.1"/>
    </source>
</evidence>
<dbReference type="PANTHER" id="PTHR46093:SF18">
    <property type="entry name" value="FIBRONECTIN TYPE-III DOMAIN-CONTAINING PROTEIN"/>
    <property type="match status" value="1"/>
</dbReference>
<evidence type="ECO:0000259" key="5">
    <source>
        <dbReference type="PROSITE" id="PS50089"/>
    </source>
</evidence>
<evidence type="ECO:0000313" key="7">
    <source>
        <dbReference type="EMBL" id="VFT98847.1"/>
    </source>
</evidence>
<feature type="domain" description="RING-type" evidence="5">
    <location>
        <begin position="455"/>
        <end position="496"/>
    </location>
</feature>
<dbReference type="Proteomes" id="UP000332933">
    <property type="component" value="Unassembled WGS sequence"/>
</dbReference>
<feature type="transmembrane region" description="Helical" evidence="4">
    <location>
        <begin position="384"/>
        <end position="405"/>
    </location>
</feature>
<dbReference type="SUPFAM" id="SSF50965">
    <property type="entry name" value="Galactose oxidase, central domain"/>
    <property type="match status" value="1"/>
</dbReference>
<reference evidence="6" key="2">
    <citation type="submission" date="2019-06" db="EMBL/GenBank/DDBJ databases">
        <title>Genomics analysis of Aphanomyces spp. identifies a new class of oomycete effector associated with host adaptation.</title>
        <authorList>
            <person name="Gaulin E."/>
        </authorList>
    </citation>
    <scope>NUCLEOTIDE SEQUENCE</scope>
    <source>
        <strain evidence="6">CBS 578.67</strain>
    </source>
</reference>
<dbReference type="Pfam" id="PF24681">
    <property type="entry name" value="Kelch_KLHDC2_KLHL20_DRC7"/>
    <property type="match status" value="1"/>
</dbReference>
<keyword evidence="4" id="KW-1133">Transmembrane helix</keyword>
<evidence type="ECO:0000256" key="4">
    <source>
        <dbReference type="SAM" id="Phobius"/>
    </source>
</evidence>
<sequence length="511" mass="57208">MKAAGDDQGGASSWTQLWRYRGKANEPRPRSAHSLVLSRSTERLVVFGGVSGDDDSIVRNDTWEFDLNASTWKPLAEAPARRSHHVAVMRETPVEMYIFGGLVQTSEMLQRGGTLAQTNDVWHLALPSQNDTAAAVWVRVHDGHSSQAPCNRSEATAVLYDDSMIVFGGVRYGDGTAPMFTQPKIDLNDLWAFDFESKTWMEIEPASDTRPPPPRFGHAASVIAVDVMAHMAVFGGRQMIQGDSWGMLSDLWLLNFETLAWRQLVAQPAFKRAYTSLVSRHSALYLFGGYYRSELSQSGFVYDDTVRAAVADSPRTRFYKTNDESAALMPSVRYWHRAVMWGDKMIVHGGRFQGAIGDMWVQDTTQMEMHPVGDVKELQRNDIAAVYLASLLLAAFALTFLLVLVRCRTYSAGIVDHEITVRVERMGVTKSRLLTLKPTKYRRKDAHVLAESDMCPICLADYTSQDDVRELPCQHVFHVHCIDAWLGQNKLCPMCKSDVEVGLQATHATHC</sequence>
<evidence type="ECO:0000313" key="8">
    <source>
        <dbReference type="Proteomes" id="UP000332933"/>
    </source>
</evidence>
<evidence type="ECO:0000256" key="2">
    <source>
        <dbReference type="ARBA" id="ARBA00022737"/>
    </source>
</evidence>
<dbReference type="Gene3D" id="3.30.40.10">
    <property type="entry name" value="Zinc/RING finger domain, C3HC4 (zinc finger)"/>
    <property type="match status" value="1"/>
</dbReference>
<organism evidence="7 8">
    <name type="scientific">Aphanomyces stellatus</name>
    <dbReference type="NCBI Taxonomy" id="120398"/>
    <lineage>
        <taxon>Eukaryota</taxon>
        <taxon>Sar</taxon>
        <taxon>Stramenopiles</taxon>
        <taxon>Oomycota</taxon>
        <taxon>Saprolegniomycetes</taxon>
        <taxon>Saprolegniales</taxon>
        <taxon>Verrucalvaceae</taxon>
        <taxon>Aphanomyces</taxon>
    </lineage>
</organism>
<keyword evidence="4" id="KW-0812">Transmembrane</keyword>
<dbReference type="PANTHER" id="PTHR46093">
    <property type="entry name" value="ACYL-COA-BINDING DOMAIN-CONTAINING PROTEIN 5"/>
    <property type="match status" value="1"/>
</dbReference>
<dbReference type="InterPro" id="IPR013083">
    <property type="entry name" value="Znf_RING/FYVE/PHD"/>
</dbReference>
<keyword evidence="3" id="KW-0479">Metal-binding</keyword>
<dbReference type="EMBL" id="CAADRA010007047">
    <property type="protein sequence ID" value="VFT98847.1"/>
    <property type="molecule type" value="Genomic_DNA"/>
</dbReference>
<gene>
    <name evidence="7" type="primary">Aste57867_22180</name>
    <name evidence="6" type="ORF">As57867_022111</name>
    <name evidence="7" type="ORF">ASTE57867_22180</name>
</gene>
<keyword evidence="3" id="KW-0863">Zinc-finger</keyword>
<dbReference type="SMART" id="SM00184">
    <property type="entry name" value="RING"/>
    <property type="match status" value="1"/>
</dbReference>
<keyword evidence="2" id="KW-0677">Repeat</keyword>
<dbReference type="CDD" id="cd16454">
    <property type="entry name" value="RING-H2_PA-TM-RING"/>
    <property type="match status" value="1"/>
</dbReference>
<keyword evidence="1" id="KW-0880">Kelch repeat</keyword>
<name>A0A485LLH2_9STRA</name>
<accession>A0A485LLH2</accession>
<dbReference type="PROSITE" id="PS50089">
    <property type="entry name" value="ZF_RING_2"/>
    <property type="match status" value="1"/>
</dbReference>
<evidence type="ECO:0000256" key="1">
    <source>
        <dbReference type="ARBA" id="ARBA00022441"/>
    </source>
</evidence>
<dbReference type="OrthoDB" id="199876at2759"/>
<keyword evidence="3" id="KW-0862">Zinc</keyword>
<dbReference type="InterPro" id="IPR011043">
    <property type="entry name" value="Gal_Oxase/kelch_b-propeller"/>
</dbReference>